<evidence type="ECO:0000313" key="3">
    <source>
        <dbReference type="Proteomes" id="UP001333110"/>
    </source>
</evidence>
<accession>A0AAN7RND3</accession>
<gene>
    <name evidence="2" type="ORF">QYF61_020901</name>
</gene>
<evidence type="ECO:0000256" key="1">
    <source>
        <dbReference type="SAM" id="SignalP"/>
    </source>
</evidence>
<organism evidence="2 3">
    <name type="scientific">Mycteria americana</name>
    <name type="common">Wood stork</name>
    <dbReference type="NCBI Taxonomy" id="33587"/>
    <lineage>
        <taxon>Eukaryota</taxon>
        <taxon>Metazoa</taxon>
        <taxon>Chordata</taxon>
        <taxon>Craniata</taxon>
        <taxon>Vertebrata</taxon>
        <taxon>Euteleostomi</taxon>
        <taxon>Archelosauria</taxon>
        <taxon>Archosauria</taxon>
        <taxon>Dinosauria</taxon>
        <taxon>Saurischia</taxon>
        <taxon>Theropoda</taxon>
        <taxon>Coelurosauria</taxon>
        <taxon>Aves</taxon>
        <taxon>Neognathae</taxon>
        <taxon>Neoaves</taxon>
        <taxon>Aequornithes</taxon>
        <taxon>Ciconiiformes</taxon>
        <taxon>Ciconiidae</taxon>
        <taxon>Mycteria</taxon>
    </lineage>
</organism>
<proteinExistence type="predicted"/>
<dbReference type="PROSITE" id="PS51257">
    <property type="entry name" value="PROKAR_LIPOPROTEIN"/>
    <property type="match status" value="1"/>
</dbReference>
<dbReference type="Proteomes" id="UP001333110">
    <property type="component" value="Unassembled WGS sequence"/>
</dbReference>
<evidence type="ECO:0000313" key="2">
    <source>
        <dbReference type="EMBL" id="KAK4813694.1"/>
    </source>
</evidence>
<name>A0AAN7RND3_MYCAM</name>
<reference evidence="2 3" key="1">
    <citation type="journal article" date="2023" name="J. Hered.">
        <title>Chromosome-level genome of the wood stork (Mycteria americana) provides insight into avian chromosome evolution.</title>
        <authorList>
            <person name="Flamio R. Jr."/>
            <person name="Ramstad K.M."/>
        </authorList>
    </citation>
    <scope>NUCLEOTIDE SEQUENCE [LARGE SCALE GENOMIC DNA]</scope>
    <source>
        <strain evidence="2">JAX WOST 10</strain>
    </source>
</reference>
<sequence>MKNEVLLMTIWLSSCGQVAADQCGGQVPNVVLRAANIYQALVTWLLSLVPPVKMKGRPTAPFQVVGLQQAWREDGLALYACLMPADEPSAQNSTKIQKIKTKDDLRGTSIFYQKISAFLVCTWLPDVIWWREELANHFQKQLCPLLPEIPSVLLSDITAVNPDPQVLYRNTWTSGNFFSY</sequence>
<dbReference type="EMBL" id="JAUNZN010000012">
    <property type="protein sequence ID" value="KAK4813694.1"/>
    <property type="molecule type" value="Genomic_DNA"/>
</dbReference>
<feature type="chain" id="PRO_5043028271" evidence="1">
    <location>
        <begin position="21"/>
        <end position="180"/>
    </location>
</feature>
<dbReference type="AlphaFoldDB" id="A0AAN7RND3"/>
<keyword evidence="3" id="KW-1185">Reference proteome</keyword>
<feature type="signal peptide" evidence="1">
    <location>
        <begin position="1"/>
        <end position="20"/>
    </location>
</feature>
<comment type="caution">
    <text evidence="2">The sequence shown here is derived from an EMBL/GenBank/DDBJ whole genome shotgun (WGS) entry which is preliminary data.</text>
</comment>
<keyword evidence="1" id="KW-0732">Signal</keyword>
<protein>
    <submittedName>
        <fullName evidence="2">Uncharacterized protein</fullName>
    </submittedName>
</protein>